<name>F0VKR7_NEOCL</name>
<organism evidence="3 5">
    <name type="scientific">Neospora caninum (strain Liverpool)</name>
    <dbReference type="NCBI Taxonomy" id="572307"/>
    <lineage>
        <taxon>Eukaryota</taxon>
        <taxon>Sar</taxon>
        <taxon>Alveolata</taxon>
        <taxon>Apicomplexa</taxon>
        <taxon>Conoidasida</taxon>
        <taxon>Coccidia</taxon>
        <taxon>Eucoccidiorida</taxon>
        <taxon>Eimeriorina</taxon>
        <taxon>Sarcocystidae</taxon>
        <taxon>Neospora</taxon>
    </lineage>
</organism>
<dbReference type="OMA" id="QEMTYDS"/>
<dbReference type="EMBL" id="LN714485">
    <property type="protein sequence ID" value="CEL69384.1"/>
    <property type="molecule type" value="Genomic_DNA"/>
</dbReference>
<protein>
    <submittedName>
        <fullName evidence="3">Uncharacterized protein</fullName>
    </submittedName>
</protein>
<evidence type="ECO:0000313" key="5">
    <source>
        <dbReference type="Proteomes" id="UP000007494"/>
    </source>
</evidence>
<feature type="compositionally biased region" description="Low complexity" evidence="1">
    <location>
        <begin position="147"/>
        <end position="159"/>
    </location>
</feature>
<dbReference type="EMBL" id="FR823391">
    <property type="protein sequence ID" value="CBZ54668.1"/>
    <property type="molecule type" value="Genomic_DNA"/>
</dbReference>
<dbReference type="VEuPathDB" id="ToxoDB:NCLIV_050950"/>
<dbReference type="InParanoid" id="F0VKR7"/>
<evidence type="ECO:0000313" key="4">
    <source>
        <dbReference type="EMBL" id="CEL69384.1"/>
    </source>
</evidence>
<evidence type="ECO:0000313" key="3">
    <source>
        <dbReference type="EMBL" id="CBZ54668.1"/>
    </source>
</evidence>
<dbReference type="GeneID" id="13446373"/>
<accession>F0VKR7</accession>
<feature type="signal peptide" evidence="2">
    <location>
        <begin position="1"/>
        <end position="20"/>
    </location>
</feature>
<feature type="region of interest" description="Disordered" evidence="1">
    <location>
        <begin position="140"/>
        <end position="176"/>
    </location>
</feature>
<keyword evidence="5" id="KW-1185">Reference proteome</keyword>
<dbReference type="OrthoDB" id="332268at2759"/>
<dbReference type="eggNOG" id="ENOG502QYV8">
    <property type="taxonomic scope" value="Eukaryota"/>
</dbReference>
<reference evidence="5" key="3">
    <citation type="journal article" date="2012" name="PLoS Pathog.">
        <title>Comparative genomics of the apicomplexan parasites Toxoplasma gondii and Neospora caninum: Coccidia differing in host range and transmission strategy.</title>
        <authorList>
            <person name="Reid A.J."/>
            <person name="Vermont S.J."/>
            <person name="Cotton J.A."/>
            <person name="Harris D."/>
            <person name="Hill-Cawthorne G.A."/>
            <person name="Konen-Waisman S."/>
            <person name="Latham S.M."/>
            <person name="Mourier T."/>
            <person name="Norton R."/>
            <person name="Quail M.A."/>
            <person name="Sanders M."/>
            <person name="Shanmugam D."/>
            <person name="Sohal A."/>
            <person name="Wasmuth J.D."/>
            <person name="Brunk B."/>
            <person name="Grigg M.E."/>
            <person name="Howard J.C."/>
            <person name="Parkinson J."/>
            <person name="Roos D.S."/>
            <person name="Trees A.J."/>
            <person name="Berriman M."/>
            <person name="Pain A."/>
            <person name="Wastling J.M."/>
        </authorList>
    </citation>
    <scope>NUCLEOTIDE SEQUENCE [LARGE SCALE GENOMIC DNA]</scope>
    <source>
        <strain evidence="5">Liverpool</strain>
    </source>
</reference>
<dbReference type="Proteomes" id="UP000007494">
    <property type="component" value="Chromosome X"/>
</dbReference>
<sequence>MKLLPALVVSAGSLLPFVAGTSVPEDGEILYSAPVRHVQEMTYDSEEADVQSYVQEDPAEYGVEASLRILEEVPVDESFEGAEERSLGKKKQEPVVVAVPAKKVAPVKKPVVETKYMAPVAESKYAAPSKKGRLLAAISGRRQTENDSVSSQSVDSVVDTTMTHSEESVMAQSEEDITLPQSAEDSLSAQPVETVEETAEIQGVQASEVETEEERELKKHATTYVVPVAPVVQKAPMCAAGKSCSSYHSGCVGNACTRYMQESAE</sequence>
<evidence type="ECO:0000256" key="2">
    <source>
        <dbReference type="SAM" id="SignalP"/>
    </source>
</evidence>
<dbReference type="RefSeq" id="XP_003884698.1">
    <property type="nucleotide sequence ID" value="XM_003884649.1"/>
</dbReference>
<proteinExistence type="predicted"/>
<gene>
    <name evidence="4" type="ORF">BN1204_050950</name>
    <name evidence="3" type="ORF">NCLIV_050950</name>
</gene>
<dbReference type="AlphaFoldDB" id="F0VKR7"/>
<evidence type="ECO:0000256" key="1">
    <source>
        <dbReference type="SAM" id="MobiDB-lite"/>
    </source>
</evidence>
<feature type="chain" id="PRO_5007655238" evidence="2">
    <location>
        <begin position="21"/>
        <end position="265"/>
    </location>
</feature>
<reference evidence="3" key="1">
    <citation type="submission" date="2011-02" db="EMBL/GenBank/DDBJ databases">
        <authorList>
            <person name="Aslett M."/>
        </authorList>
    </citation>
    <scope>NUCLEOTIDE SEQUENCE</scope>
    <source>
        <strain evidence="3">Liverpool</strain>
    </source>
</reference>
<reference evidence="3" key="2">
    <citation type="submission" date="2011-03" db="EMBL/GenBank/DDBJ databases">
        <title>Comparative genomics and transcriptomics of Neospora caninum and Toxoplasma gondii.</title>
        <authorList>
            <person name="Reid A.J."/>
            <person name="Sohal A."/>
            <person name="Harris D."/>
            <person name="Quail M."/>
            <person name="Sanders M."/>
            <person name="Berriman M."/>
            <person name="Wastling J.M."/>
            <person name="Pain A."/>
        </authorList>
    </citation>
    <scope>NUCLEOTIDE SEQUENCE</scope>
    <source>
        <strain evidence="3">Liverpool</strain>
    </source>
</reference>
<reference evidence="4" key="4">
    <citation type="journal article" date="2015" name="PLoS ONE">
        <title>Comprehensive Evaluation of Toxoplasma gondii VEG and Neospora caninum LIV Genomes with Tachyzoite Stage Transcriptome and Proteome Defines Novel Transcript Features.</title>
        <authorList>
            <person name="Ramaprasad A."/>
            <person name="Mourier T."/>
            <person name="Naeem R."/>
            <person name="Malas T.B."/>
            <person name="Moussa E."/>
            <person name="Panigrahi A."/>
            <person name="Vermont S.J."/>
            <person name="Otto T.D."/>
            <person name="Wastling J."/>
            <person name="Pain A."/>
        </authorList>
    </citation>
    <scope>NUCLEOTIDE SEQUENCE</scope>
    <source>
        <strain evidence="4">Liverpool</strain>
    </source>
</reference>
<keyword evidence="2" id="KW-0732">Signal</keyword>